<organism evidence="3 4">
    <name type="scientific">Piscinibacter terrae</name>
    <dbReference type="NCBI Taxonomy" id="2496871"/>
    <lineage>
        <taxon>Bacteria</taxon>
        <taxon>Pseudomonadati</taxon>
        <taxon>Pseudomonadota</taxon>
        <taxon>Betaproteobacteria</taxon>
        <taxon>Burkholderiales</taxon>
        <taxon>Sphaerotilaceae</taxon>
        <taxon>Piscinibacter</taxon>
    </lineage>
</organism>
<dbReference type="Proteomes" id="UP000267464">
    <property type="component" value="Unassembled WGS sequence"/>
</dbReference>
<dbReference type="AlphaFoldDB" id="A0A3N7HL41"/>
<reference evidence="3 4" key="2">
    <citation type="submission" date="2018-12" db="EMBL/GenBank/DDBJ databases">
        <title>Rhizobacter gummiphilus sp. nov., a rubber-degrading bacterium isolated from the soil of a botanical garden in Japan.</title>
        <authorList>
            <person name="Shunsuke S.S."/>
        </authorList>
    </citation>
    <scope>NUCLEOTIDE SEQUENCE [LARGE SCALE GENOMIC DNA]</scope>
    <source>
        <strain evidence="3 4">S-16</strain>
    </source>
</reference>
<dbReference type="PANTHER" id="PTHR30344">
    <property type="entry name" value="6-PHOSPHOGLUCONOLACTONASE-RELATED"/>
    <property type="match status" value="1"/>
</dbReference>
<sequence length="339" mass="35848">MSQAATFVYVSNADSREISVLLLDPAKNDLLLVQTVPVTGQVMPLAVSPDKKFLYAALRSQPYSVASFAIDATSGKLTPIGVNPLPDSMAYVATDRSGKFLFAASYGGHKASVSTIGADGVAQAASQVLPTGQNAHAVLVAPDNRHVFITNLGSDVVMQLRFDAATGSLSPAGVPTFNQRPKAGPRHLVMHPNGRIVYLLNELDASVDVLAYHDASGTLSPVQTLSTLPAGFDGKPWAADIHLTPDGRFLYTSERTSSTLATFAVDASTGRLAVRAHTPTEKQPRGFNIDPSGRYLVAVGQVSHAVTLYAIDAGTGALHPLKNYTLGQNPNWVEIISFP</sequence>
<name>A0A3N7HL41_9BURK</name>
<keyword evidence="4" id="KW-1185">Reference proteome</keyword>
<proteinExistence type="inferred from homology"/>
<dbReference type="GO" id="GO:0005829">
    <property type="term" value="C:cytosol"/>
    <property type="evidence" value="ECO:0007669"/>
    <property type="project" value="TreeGrafter"/>
</dbReference>
<dbReference type="EMBL" id="QUSW01000008">
    <property type="protein sequence ID" value="RQP22263.1"/>
    <property type="molecule type" value="Genomic_DNA"/>
</dbReference>
<dbReference type="GO" id="GO:0006006">
    <property type="term" value="P:glucose metabolic process"/>
    <property type="evidence" value="ECO:0007669"/>
    <property type="project" value="UniProtKB-KW"/>
</dbReference>
<evidence type="ECO:0000313" key="3">
    <source>
        <dbReference type="EMBL" id="RQP22263.1"/>
    </source>
</evidence>
<accession>A0A3N7HL41</accession>
<evidence type="ECO:0000256" key="2">
    <source>
        <dbReference type="ARBA" id="ARBA00022526"/>
    </source>
</evidence>
<evidence type="ECO:0000313" key="4">
    <source>
        <dbReference type="Proteomes" id="UP000267464"/>
    </source>
</evidence>
<dbReference type="PANTHER" id="PTHR30344:SF1">
    <property type="entry name" value="6-PHOSPHOGLUCONOLACTONASE"/>
    <property type="match status" value="1"/>
</dbReference>
<evidence type="ECO:0000256" key="1">
    <source>
        <dbReference type="ARBA" id="ARBA00005564"/>
    </source>
</evidence>
<comment type="caution">
    <text evidence="3">The sequence shown here is derived from an EMBL/GenBank/DDBJ whole genome shotgun (WGS) entry which is preliminary data.</text>
</comment>
<dbReference type="InterPro" id="IPR050282">
    <property type="entry name" value="Cycloisomerase_2"/>
</dbReference>
<comment type="similarity">
    <text evidence="1">Belongs to the cycloisomerase 2 family.</text>
</comment>
<dbReference type="Gene3D" id="2.130.10.10">
    <property type="entry name" value="YVTN repeat-like/Quinoprotein amine dehydrogenase"/>
    <property type="match status" value="1"/>
</dbReference>
<dbReference type="InterPro" id="IPR015943">
    <property type="entry name" value="WD40/YVTN_repeat-like_dom_sf"/>
</dbReference>
<dbReference type="InterPro" id="IPR011045">
    <property type="entry name" value="N2O_reductase_N"/>
</dbReference>
<dbReference type="InterPro" id="IPR019405">
    <property type="entry name" value="Lactonase_7-beta_prop"/>
</dbReference>
<reference evidence="3 4" key="1">
    <citation type="submission" date="2018-08" db="EMBL/GenBank/DDBJ databases">
        <authorList>
            <person name="Khan S.A."/>
            <person name="Jeon C.O."/>
            <person name="Chun B.H."/>
            <person name="Jeong S.E."/>
        </authorList>
    </citation>
    <scope>NUCLEOTIDE SEQUENCE [LARGE SCALE GENOMIC DNA]</scope>
    <source>
        <strain evidence="3 4">S-16</strain>
    </source>
</reference>
<dbReference type="GO" id="GO:0017057">
    <property type="term" value="F:6-phosphogluconolactonase activity"/>
    <property type="evidence" value="ECO:0007669"/>
    <property type="project" value="TreeGrafter"/>
</dbReference>
<keyword evidence="2" id="KW-0119">Carbohydrate metabolism</keyword>
<protein>
    <submittedName>
        <fullName evidence="3">Lactonase family protein</fullName>
    </submittedName>
</protein>
<gene>
    <name evidence="3" type="ORF">DZC73_23595</name>
</gene>
<dbReference type="Pfam" id="PF10282">
    <property type="entry name" value="Lactonase"/>
    <property type="match status" value="1"/>
</dbReference>
<keyword evidence="2" id="KW-0313">Glucose metabolism</keyword>
<dbReference type="SUPFAM" id="SSF50974">
    <property type="entry name" value="Nitrous oxide reductase, N-terminal domain"/>
    <property type="match status" value="1"/>
</dbReference>